<sequence length="103" mass="12272">MTEYRLYFSKSLDGRRVFAPILFDQKHFTWPSQGGYIRQVLNQHPIQRLSFLLLRDTFRLERLYRAKTDIKQETINSPTHISLTKNLADLQAILFKLEHPVKL</sequence>
<accession>A6N5A1</accession>
<dbReference type="EMBL" id="EF611301">
    <property type="protein sequence ID" value="ABR13347.1"/>
    <property type="molecule type" value="Genomic_DNA"/>
</dbReference>
<organism evidence="1">
    <name type="scientific">Pseudomonas aeruginosa</name>
    <dbReference type="NCBI Taxonomy" id="287"/>
    <lineage>
        <taxon>Bacteria</taxon>
        <taxon>Pseudomonadati</taxon>
        <taxon>Pseudomonadota</taxon>
        <taxon>Gammaproteobacteria</taxon>
        <taxon>Pseudomonadales</taxon>
        <taxon>Pseudomonadaceae</taxon>
        <taxon>Pseudomonas</taxon>
    </lineage>
</organism>
<proteinExistence type="predicted"/>
<reference evidence="1" key="1">
    <citation type="journal article" date="2008" name="J. Bacteriol.">
        <title>Hybrid pathogenicity island PAGI-5 contributes to the highly virulent phenotype of a Pseudomonas aeruginosa isolate in mammals.</title>
        <authorList>
            <person name="Battle S.E."/>
            <person name="Meyer F."/>
            <person name="Rello J."/>
            <person name="Kung V.L."/>
            <person name="Hauser A.R."/>
        </authorList>
    </citation>
    <scope>NUCLEOTIDE SEQUENCE</scope>
    <source>
        <strain evidence="1">PSE9</strain>
    </source>
</reference>
<name>A6N5A1_PSEAI</name>
<dbReference type="AlphaFoldDB" id="A6N5A1"/>
<evidence type="ECO:0000313" key="1">
    <source>
        <dbReference type="EMBL" id="ABR13347.1"/>
    </source>
</evidence>
<protein>
    <submittedName>
        <fullName evidence="1">Uncharacterized protein</fullName>
    </submittedName>
</protein>